<feature type="transmembrane region" description="Helical" evidence="1">
    <location>
        <begin position="45"/>
        <end position="64"/>
    </location>
</feature>
<reference evidence="2 3" key="1">
    <citation type="submission" date="2019-04" db="EMBL/GenBank/DDBJ databases">
        <title>Isolation and culture of sulfate reducing bacteria from the cold seep of the South China Sea.</title>
        <authorList>
            <person name="Sun C."/>
            <person name="Liu R."/>
        </authorList>
    </citation>
    <scope>NUCLEOTIDE SEQUENCE [LARGE SCALE GENOMIC DNA]</scope>
    <source>
        <strain evidence="2 3">CS1</strain>
    </source>
</reference>
<gene>
    <name evidence="2" type="ORF">E8L03_08755</name>
</gene>
<proteinExistence type="predicted"/>
<evidence type="ECO:0000313" key="2">
    <source>
        <dbReference type="EMBL" id="QJT09014.1"/>
    </source>
</evidence>
<keyword evidence="1" id="KW-0472">Membrane</keyword>
<dbReference type="EMBL" id="CP039543">
    <property type="protein sequence ID" value="QJT09014.1"/>
    <property type="molecule type" value="Genomic_DNA"/>
</dbReference>
<keyword evidence="1" id="KW-1133">Transmembrane helix</keyword>
<evidence type="ECO:0000313" key="3">
    <source>
        <dbReference type="Proteomes" id="UP000503251"/>
    </source>
</evidence>
<keyword evidence="3" id="KW-1185">Reference proteome</keyword>
<name>A0ABX6NEI1_9BACT</name>
<evidence type="ECO:0000256" key="1">
    <source>
        <dbReference type="SAM" id="Phobius"/>
    </source>
</evidence>
<organism evidence="2 3">
    <name type="scientific">Oceanidesulfovibrio marinus</name>
    <dbReference type="NCBI Taxonomy" id="370038"/>
    <lineage>
        <taxon>Bacteria</taxon>
        <taxon>Pseudomonadati</taxon>
        <taxon>Thermodesulfobacteriota</taxon>
        <taxon>Desulfovibrionia</taxon>
        <taxon>Desulfovibrionales</taxon>
        <taxon>Desulfovibrionaceae</taxon>
        <taxon>Oceanidesulfovibrio</taxon>
    </lineage>
</organism>
<dbReference type="Proteomes" id="UP000503251">
    <property type="component" value="Chromosome"/>
</dbReference>
<dbReference type="RefSeq" id="WP_171267128.1">
    <property type="nucleotide sequence ID" value="NZ_CP039543.1"/>
</dbReference>
<sequence>MESLAPMVEGARLMPVVLPVCGPAEMLTVGVVLPLAGKVPARRMAALMHTLLHALPLTVVLMTASAGKSAAGWDEQKDGQKYRNGVQSLHDVLRGFHF</sequence>
<accession>A0ABX6NEI1</accession>
<keyword evidence="1" id="KW-0812">Transmembrane</keyword>
<feature type="transmembrane region" description="Helical" evidence="1">
    <location>
        <begin position="12"/>
        <end position="33"/>
    </location>
</feature>
<protein>
    <submittedName>
        <fullName evidence="2">Uncharacterized protein</fullName>
    </submittedName>
</protein>